<dbReference type="InterPro" id="IPR027065">
    <property type="entry name" value="Lon_Prtase"/>
</dbReference>
<reference evidence="1 2" key="1">
    <citation type="journal article" date="2024" name="G3 (Bethesda)">
        <title>Genome assembly of Hibiscus sabdariffa L. provides insights into metabolisms of medicinal natural products.</title>
        <authorList>
            <person name="Kim T."/>
        </authorList>
    </citation>
    <scope>NUCLEOTIDE SEQUENCE [LARGE SCALE GENOMIC DNA]</scope>
    <source>
        <strain evidence="1">TK-2024</strain>
        <tissue evidence="1">Old leaves</tissue>
    </source>
</reference>
<sequence length="247" mass="28386">MLISSKDKEPLRKSTDSDEVSLCIIGDVDNIDLNHVTLFVEPIKGNSNFDVNQIVRLSNETSIGIDKLSGLYALQDRLEEFDYELEDVQGNVSNVIYLIKIDMLSPYDVVDEDQFIALPRGRVGGFQLALAYQNLVFFWVVHKRWQLTLGKEEMKVITQESIVKTIEENLSGEQQWERLEPNKEEDTPQILWEYIGEMEKGHIGHPTSVLLEFLDLEQKINITDHYLDVPMDLSKVLFVGVDSRGWI</sequence>
<dbReference type="EMBL" id="JBBPBN010000014">
    <property type="protein sequence ID" value="KAK9025081.1"/>
    <property type="molecule type" value="Genomic_DNA"/>
</dbReference>
<proteinExistence type="predicted"/>
<comment type="caution">
    <text evidence="1">The sequence shown here is derived from an EMBL/GenBank/DDBJ whole genome shotgun (WGS) entry which is preliminary data.</text>
</comment>
<dbReference type="PANTHER" id="PTHR43718">
    <property type="entry name" value="LON PROTEASE"/>
    <property type="match status" value="1"/>
</dbReference>
<keyword evidence="2" id="KW-1185">Reference proteome</keyword>
<evidence type="ECO:0000313" key="2">
    <source>
        <dbReference type="Proteomes" id="UP001396334"/>
    </source>
</evidence>
<evidence type="ECO:0000313" key="1">
    <source>
        <dbReference type="EMBL" id="KAK9025081.1"/>
    </source>
</evidence>
<protein>
    <submittedName>
        <fullName evidence="1">Uncharacterized protein</fullName>
    </submittedName>
</protein>
<name>A0ABR2SII4_9ROSI</name>
<dbReference type="PANTHER" id="PTHR43718:SF2">
    <property type="entry name" value="LON PROTEASE HOMOLOG, MITOCHONDRIAL"/>
    <property type="match status" value="1"/>
</dbReference>
<gene>
    <name evidence="1" type="ORF">V6N11_064980</name>
</gene>
<organism evidence="1 2">
    <name type="scientific">Hibiscus sabdariffa</name>
    <name type="common">roselle</name>
    <dbReference type="NCBI Taxonomy" id="183260"/>
    <lineage>
        <taxon>Eukaryota</taxon>
        <taxon>Viridiplantae</taxon>
        <taxon>Streptophyta</taxon>
        <taxon>Embryophyta</taxon>
        <taxon>Tracheophyta</taxon>
        <taxon>Spermatophyta</taxon>
        <taxon>Magnoliopsida</taxon>
        <taxon>eudicotyledons</taxon>
        <taxon>Gunneridae</taxon>
        <taxon>Pentapetalae</taxon>
        <taxon>rosids</taxon>
        <taxon>malvids</taxon>
        <taxon>Malvales</taxon>
        <taxon>Malvaceae</taxon>
        <taxon>Malvoideae</taxon>
        <taxon>Hibiscus</taxon>
    </lineage>
</organism>
<accession>A0ABR2SII4</accession>
<dbReference type="Proteomes" id="UP001396334">
    <property type="component" value="Unassembled WGS sequence"/>
</dbReference>